<comment type="subcellular location">
    <subcellularLocation>
        <location evidence="1">Periplasm</location>
    </subcellularLocation>
</comment>
<evidence type="ECO:0000256" key="4">
    <source>
        <dbReference type="ARBA" id="ARBA00022764"/>
    </source>
</evidence>
<dbReference type="GO" id="GO:0042597">
    <property type="term" value="C:periplasmic space"/>
    <property type="evidence" value="ECO:0007669"/>
    <property type="project" value="UniProtKB-SubCell"/>
</dbReference>
<dbReference type="RefSeq" id="WP_104680660.1">
    <property type="nucleotide sequence ID" value="NZ_CP026928.1"/>
</dbReference>
<keyword evidence="4" id="KW-0574">Periplasm</keyword>
<organism evidence="6 7">
    <name type="scientific">Agrobacterium tumefaciens</name>
    <dbReference type="NCBI Taxonomy" id="358"/>
    <lineage>
        <taxon>Bacteria</taxon>
        <taxon>Pseudomonadati</taxon>
        <taxon>Pseudomonadota</taxon>
        <taxon>Alphaproteobacteria</taxon>
        <taxon>Hyphomicrobiales</taxon>
        <taxon>Rhizobiaceae</taxon>
        <taxon>Rhizobium/Agrobacterium group</taxon>
        <taxon>Agrobacterium</taxon>
        <taxon>Agrobacterium tumefaciens complex</taxon>
    </lineage>
</organism>
<feature type="chain" id="PRO_5014804923" evidence="5">
    <location>
        <begin position="37"/>
        <end position="369"/>
    </location>
</feature>
<keyword evidence="6" id="KW-0614">Plasmid</keyword>
<dbReference type="Proteomes" id="UP000237717">
    <property type="component" value="Plasmid pAt1D1609b"/>
</dbReference>
<evidence type="ECO:0000313" key="6">
    <source>
        <dbReference type="EMBL" id="AVH45603.1"/>
    </source>
</evidence>
<dbReference type="InterPro" id="IPR006311">
    <property type="entry name" value="TAT_signal"/>
</dbReference>
<geneLocation type="plasmid" evidence="7">
    <name>pat1d1609b</name>
</geneLocation>
<dbReference type="EMBL" id="CP026928">
    <property type="protein sequence ID" value="AVH45603.1"/>
    <property type="molecule type" value="Genomic_DNA"/>
</dbReference>
<keyword evidence="3 5" id="KW-0732">Signal</keyword>
<dbReference type="InterPro" id="IPR019546">
    <property type="entry name" value="TAT_signal_bac_arc"/>
</dbReference>
<evidence type="ECO:0000256" key="1">
    <source>
        <dbReference type="ARBA" id="ARBA00004418"/>
    </source>
</evidence>
<sequence length="369" mass="40810">MVIELKTSRRHALKFLTAGAAVLAAPAVIRSNPAWAQSKVVNVTTYDKFLPKEFIDKFQADTGIEVRIRLTDDQGKQYNLLTAEGAQPTTDLVTVAGHRYGQFVGSKLLQPFDSTRLKNWKNLNVAYQDAPWARVDGNLWGLPILAGYEGLVRNTDYVSEAPSWEIMFDAKYKGLTSYIVGDFMSITMQYLGDDGQFASYVGKLPEAQAAANKARDFLIARKDMVRKYYDSPAEVQQMFINEDIHLAQAWSGPANKLILDGLPIKLSVPKEGSFGFCYTLNVVTNAPNAENAYKLLDAILADPKVGASMFRQSGFSSTIVGVETVLNGREKAAATLPQQELERIEFFSSVNRDMKSQVVDRAVAEIKAA</sequence>
<dbReference type="Gene3D" id="3.40.190.10">
    <property type="entry name" value="Periplasmic binding protein-like II"/>
    <property type="match status" value="2"/>
</dbReference>
<reference evidence="6 7" key="1">
    <citation type="submission" date="2018-02" db="EMBL/GenBank/DDBJ databases">
        <title>Complete genome sequence of Agrobacterium tumefaciens 1D1609.</title>
        <authorList>
            <person name="Cho S.-T."/>
            <person name="Haryono M."/>
            <person name="Chang H.-H."/>
            <person name="Santos M.N."/>
            <person name="Lai E.-M."/>
            <person name="Kuo C.-H."/>
        </authorList>
    </citation>
    <scope>NUCLEOTIDE SEQUENCE [LARGE SCALE GENOMIC DNA]</scope>
    <source>
        <strain evidence="6 7">1D1609</strain>
        <plasmid evidence="7">Plasmid pat1d1609b</plasmid>
    </source>
</reference>
<evidence type="ECO:0000313" key="7">
    <source>
        <dbReference type="Proteomes" id="UP000237717"/>
    </source>
</evidence>
<dbReference type="GO" id="GO:0019808">
    <property type="term" value="F:polyamine binding"/>
    <property type="evidence" value="ECO:0007669"/>
    <property type="project" value="InterPro"/>
</dbReference>
<proteinExistence type="predicted"/>
<dbReference type="PROSITE" id="PS51318">
    <property type="entry name" value="TAT"/>
    <property type="match status" value="1"/>
</dbReference>
<evidence type="ECO:0000256" key="5">
    <source>
        <dbReference type="SAM" id="SignalP"/>
    </source>
</evidence>
<dbReference type="PANTHER" id="PTHR30222">
    <property type="entry name" value="SPERMIDINE/PUTRESCINE-BINDING PERIPLASMIC PROTEIN"/>
    <property type="match status" value="1"/>
</dbReference>
<dbReference type="PANTHER" id="PTHR30222:SF17">
    <property type="entry name" value="SPERMIDINE_PUTRESCINE-BINDING PERIPLASMIC PROTEIN"/>
    <property type="match status" value="1"/>
</dbReference>
<protein>
    <submittedName>
        <fullName evidence="6">Spermidine/putrescine transport system substrate-binding protein</fullName>
    </submittedName>
</protein>
<keyword evidence="2" id="KW-0813">Transport</keyword>
<evidence type="ECO:0000256" key="3">
    <source>
        <dbReference type="ARBA" id="ARBA00022729"/>
    </source>
</evidence>
<dbReference type="PRINTS" id="PR00909">
    <property type="entry name" value="SPERMDNBNDNG"/>
</dbReference>
<dbReference type="InterPro" id="IPR006059">
    <property type="entry name" value="SBP"/>
</dbReference>
<evidence type="ECO:0000256" key="2">
    <source>
        <dbReference type="ARBA" id="ARBA00022448"/>
    </source>
</evidence>
<dbReference type="NCBIfam" id="TIGR01409">
    <property type="entry name" value="TAT_signal_seq"/>
    <property type="match status" value="1"/>
</dbReference>
<dbReference type="AlphaFoldDB" id="A0A2L2LMP0"/>
<dbReference type="Pfam" id="PF13416">
    <property type="entry name" value="SBP_bac_8"/>
    <property type="match status" value="1"/>
</dbReference>
<dbReference type="SUPFAM" id="SSF53850">
    <property type="entry name" value="Periplasmic binding protein-like II"/>
    <property type="match status" value="1"/>
</dbReference>
<dbReference type="InterPro" id="IPR001188">
    <property type="entry name" value="Sperm_putr-bd"/>
</dbReference>
<feature type="signal peptide" evidence="5">
    <location>
        <begin position="1"/>
        <end position="36"/>
    </location>
</feature>
<accession>A0A2L2LMP0</accession>
<gene>
    <name evidence="6" type="primary">potD</name>
    <name evidence="6" type="ORF">At1D1609_55710</name>
</gene>
<dbReference type="GO" id="GO:0015846">
    <property type="term" value="P:polyamine transport"/>
    <property type="evidence" value="ECO:0007669"/>
    <property type="project" value="InterPro"/>
</dbReference>
<name>A0A2L2LMP0_AGRTU</name>